<dbReference type="Pfam" id="PF23238">
    <property type="entry name" value="DUF7068"/>
    <property type="match status" value="1"/>
</dbReference>
<dbReference type="InterPro" id="IPR027417">
    <property type="entry name" value="P-loop_NTPase"/>
</dbReference>
<dbReference type="OrthoDB" id="427518at2759"/>
<dbReference type="PROSITE" id="PS50837">
    <property type="entry name" value="NACHT"/>
    <property type="match status" value="1"/>
</dbReference>
<dbReference type="Gene3D" id="3.40.50.300">
    <property type="entry name" value="P-loop containing nucleotide triphosphate hydrolases"/>
    <property type="match status" value="1"/>
</dbReference>
<dbReference type="EMBL" id="ML737112">
    <property type="protein sequence ID" value="KAE8347727.1"/>
    <property type="molecule type" value="Genomic_DNA"/>
</dbReference>
<organism evidence="2">
    <name type="scientific">Aspergillus arachidicola</name>
    <dbReference type="NCBI Taxonomy" id="656916"/>
    <lineage>
        <taxon>Eukaryota</taxon>
        <taxon>Fungi</taxon>
        <taxon>Dikarya</taxon>
        <taxon>Ascomycota</taxon>
        <taxon>Pezizomycotina</taxon>
        <taxon>Eurotiomycetes</taxon>
        <taxon>Eurotiomycetidae</taxon>
        <taxon>Eurotiales</taxon>
        <taxon>Aspergillaceae</taxon>
        <taxon>Aspergillus</taxon>
        <taxon>Aspergillus subgen. Circumdati</taxon>
    </lineage>
</organism>
<reference evidence="2" key="1">
    <citation type="submission" date="2019-04" db="EMBL/GenBank/DDBJ databases">
        <title>Friends and foes A comparative genomics study of 23 Aspergillus species from section Flavi.</title>
        <authorList>
            <consortium name="DOE Joint Genome Institute"/>
            <person name="Kjaerbolling I."/>
            <person name="Vesth T."/>
            <person name="Frisvad J.C."/>
            <person name="Nybo J.L."/>
            <person name="Theobald S."/>
            <person name="Kildgaard S."/>
            <person name="Isbrandt T."/>
            <person name="Kuo A."/>
            <person name="Sato A."/>
            <person name="Lyhne E.K."/>
            <person name="Kogle M.E."/>
            <person name="Wiebenga A."/>
            <person name="Kun R.S."/>
            <person name="Lubbers R.J."/>
            <person name="Makela M.R."/>
            <person name="Barry K."/>
            <person name="Chovatia M."/>
            <person name="Clum A."/>
            <person name="Daum C."/>
            <person name="Haridas S."/>
            <person name="He G."/>
            <person name="LaButti K."/>
            <person name="Lipzen A."/>
            <person name="Mondo S."/>
            <person name="Riley R."/>
            <person name="Salamov A."/>
            <person name="Simmons B.A."/>
            <person name="Magnuson J.K."/>
            <person name="Henrissat B."/>
            <person name="Mortensen U.H."/>
            <person name="Larsen T.O."/>
            <person name="Devries R.P."/>
            <person name="Grigoriev I.V."/>
            <person name="Machida M."/>
            <person name="Baker S.E."/>
            <person name="Andersen M.R."/>
        </authorList>
    </citation>
    <scope>NUCLEOTIDE SEQUENCE</scope>
    <source>
        <strain evidence="2">CBS 117612</strain>
    </source>
</reference>
<dbReference type="InterPro" id="IPR007111">
    <property type="entry name" value="NACHT_NTPase"/>
</dbReference>
<dbReference type="PANTHER" id="PTHR46312:SF2">
    <property type="entry name" value="NUCLEOTIDE-BINDING OLIGOMERIZATION DOMAIN-CONTAINING PROTEIN 2-LIKE"/>
    <property type="match status" value="1"/>
</dbReference>
<dbReference type="SMART" id="SM00382">
    <property type="entry name" value="AAA"/>
    <property type="match status" value="1"/>
</dbReference>
<accession>A0A5N6YQM2</accession>
<dbReference type="Pfam" id="PF05729">
    <property type="entry name" value="NACHT"/>
    <property type="match status" value="1"/>
</dbReference>
<evidence type="ECO:0000313" key="2">
    <source>
        <dbReference type="EMBL" id="KAE8347727.1"/>
    </source>
</evidence>
<sequence>MAVDRRYPIKPATVQGLLQCLSDPYTTEKQKRAMRLLVACMIEIFEDNPRLDYMNEIALISEITTEDEYRKILTAFSNAMITGTEDGTVIHQKLLANFTIVLRRAKFILTAENADHGMVLDSLRRRLDAAVRDAVLETQYHLVCMIGCVIDSMVDLRLGGIDRAQFREPLLAQLESLSEHPEPHLAQASRHAYLGLLNIADNETAWQGFRRNSWMILQATANVAGAIATLDPSKVTDTVPSIFKMLELFKQIVDTGKELLYLARGGHDVFTEAMRSARGKNLYLALRYTGMLIEARAFQMLKALLKDKLCDDQETFLCGVYAQLEQLWITGDEPTKRNVEEVVESTLPRSLNSKRTVKWVNVIGTTMNKPKWTNHKAKSRFSKLIFWDSKGECKPQMQLRISAGNTRSNRDMPTRLLEAAWQSCHEARRLSADIKLTQYYETGRRLEIVRLSGEQLRMDECYINLSIIESKDMESREGINAKSNIRDSEFSILKRLKVQAPTRERELELSTLFDTRTKLDKTFSPRRILIRGRAGVGKTTLCKKIVHDFIYGKMWSKSFDRVVWIPLRRLRGYTSPGTFLRNEIFACTSERDDLFSALEPTMWDDTQSSKSLFLLDGLDEISRDHRESGYGIIAPLLELLNRRTVIITSRPYGISIPGLNEFDMELETVGFRPHEVELYIEKTIGNGTQKSDRERQKIQSMQKFISAHWLIQSLVRIPIQLDAFCFTWEDGIFAQDTPDNMTSLYEAIELKLSMKDIPRVKQDISEADAQTIRTRKRIEQYLGEEIAFLEALAFAGLYNDTIEFNRNHRDQIGDLSSLSPKVTESVLEKLSFLRAIDSSRTDSRSRYHYFIHLTFQEFFAARYFVRHWKGRNPLASIQFSTGRQVLLDPDEFIQNEKYNERYDIMWRFVTGLLQADCHVLCEFLHKLQAEPRDLLGLTHLRLMMHCFSEISHADEHEPINHLRAWMERELARFVLSENHIRQVWGSIPLGSEMEVSERLLHRIFDKGSNSYKTVVIGSLAWRIKPAGGILRKVILRPEGNNDVALRCAVARAVGHHVEAVPDMVSILMGDPDHSVSNILIDTIACDPNLPEAIVLLLVSHLPKIDVWRALMRQTKLSSSVAQDLVAFVKHPKRRVRIQALLTCISHPALMADITEDLAVLLDDTYFSDDLMRGLARQRQPNLPQELLKSLAARLAAIKETNCREHILVILESQETLPIEAIDVLDSMPIDDRFAFSAWAKHMHWNEDILMSKFTSSKEKDKFAITITEYLSRLRLAVPHNVLMHCVSLIHADGEIARDAANALSTDPYLAKDILHDLIRSINDPRGRNKDLVALVVGRQNALSESNIEALFQHTDEFGSSQHIQKCLVNALGVYPTLPPKILAWIVSLYRTPYHCAIALFHQTSLSIDTIKKSIPHLSYLNNPGDYPETRHVIEKAIRNQQDFYTLLKELSSKEWTDWLRVLREKSFEERIACYVKDGHLHVETSEGSWKVDIRHPDQQRKLRIAIRTLNEEMDKILGDDFDMLGFPADTDEDKVYIKDLDMYI</sequence>
<dbReference type="SUPFAM" id="SSF52540">
    <property type="entry name" value="P-loop containing nucleoside triphosphate hydrolases"/>
    <property type="match status" value="1"/>
</dbReference>
<dbReference type="InterPro" id="IPR003593">
    <property type="entry name" value="AAA+_ATPase"/>
</dbReference>
<proteinExistence type="predicted"/>
<dbReference type="InterPro" id="IPR056251">
    <property type="entry name" value="Arm_rpt_dom"/>
</dbReference>
<evidence type="ECO:0000259" key="1">
    <source>
        <dbReference type="PROSITE" id="PS50837"/>
    </source>
</evidence>
<dbReference type="PANTHER" id="PTHR46312">
    <property type="entry name" value="NACHT DOMAIN-CONTAINING PROTEIN"/>
    <property type="match status" value="1"/>
</dbReference>
<gene>
    <name evidence="2" type="ORF">BDV24DRAFT_157202</name>
</gene>
<dbReference type="Proteomes" id="UP000325558">
    <property type="component" value="Unassembled WGS sequence"/>
</dbReference>
<dbReference type="Pfam" id="PF23948">
    <property type="entry name" value="ARM_5"/>
    <property type="match status" value="1"/>
</dbReference>
<name>A0A5N6YQM2_9EURO</name>
<dbReference type="InterPro" id="IPR055496">
    <property type="entry name" value="DUF7068"/>
</dbReference>
<feature type="domain" description="NACHT" evidence="1">
    <location>
        <begin position="526"/>
        <end position="651"/>
    </location>
</feature>
<protein>
    <recommendedName>
        <fullName evidence="1">NACHT domain-containing protein</fullName>
    </recommendedName>
</protein>